<dbReference type="HOGENOM" id="CLU_1876637_0_0_1"/>
<sequence>MWYLRSLGCRSSWSIKDTASLPQSPPPITAILTRPSLHLAPFSTLAHAQLRFSLTLEGGGLVYIGLVQTSGLQQAGSHVPIARVPSVAAGHMYRQGDNPRRRPQSKPAGPNQSPSLWSTPSKSAVLLSVAITSPPL</sequence>
<accession>A0A0C2ZWM4</accession>
<dbReference type="Proteomes" id="UP000053989">
    <property type="component" value="Unassembled WGS sequence"/>
</dbReference>
<evidence type="ECO:0000313" key="2">
    <source>
        <dbReference type="EMBL" id="KIM56867.1"/>
    </source>
</evidence>
<feature type="region of interest" description="Disordered" evidence="1">
    <location>
        <begin position="90"/>
        <end position="119"/>
    </location>
</feature>
<feature type="compositionally biased region" description="Polar residues" evidence="1">
    <location>
        <begin position="110"/>
        <end position="119"/>
    </location>
</feature>
<evidence type="ECO:0000256" key="1">
    <source>
        <dbReference type="SAM" id="MobiDB-lite"/>
    </source>
</evidence>
<dbReference type="AlphaFoldDB" id="A0A0C2ZWM4"/>
<dbReference type="EMBL" id="KN822108">
    <property type="protein sequence ID" value="KIM56867.1"/>
    <property type="molecule type" value="Genomic_DNA"/>
</dbReference>
<organism evidence="2 3">
    <name type="scientific">Scleroderma citrinum Foug A</name>
    <dbReference type="NCBI Taxonomy" id="1036808"/>
    <lineage>
        <taxon>Eukaryota</taxon>
        <taxon>Fungi</taxon>
        <taxon>Dikarya</taxon>
        <taxon>Basidiomycota</taxon>
        <taxon>Agaricomycotina</taxon>
        <taxon>Agaricomycetes</taxon>
        <taxon>Agaricomycetidae</taxon>
        <taxon>Boletales</taxon>
        <taxon>Sclerodermatineae</taxon>
        <taxon>Sclerodermataceae</taxon>
        <taxon>Scleroderma</taxon>
    </lineage>
</organism>
<gene>
    <name evidence="2" type="ORF">SCLCIDRAFT_29203</name>
</gene>
<reference evidence="2 3" key="1">
    <citation type="submission" date="2014-04" db="EMBL/GenBank/DDBJ databases">
        <authorList>
            <consortium name="DOE Joint Genome Institute"/>
            <person name="Kuo A."/>
            <person name="Kohler A."/>
            <person name="Nagy L.G."/>
            <person name="Floudas D."/>
            <person name="Copeland A."/>
            <person name="Barry K.W."/>
            <person name="Cichocki N."/>
            <person name="Veneault-Fourrey C."/>
            <person name="LaButti K."/>
            <person name="Lindquist E.A."/>
            <person name="Lipzen A."/>
            <person name="Lundell T."/>
            <person name="Morin E."/>
            <person name="Murat C."/>
            <person name="Sun H."/>
            <person name="Tunlid A."/>
            <person name="Henrissat B."/>
            <person name="Grigoriev I.V."/>
            <person name="Hibbett D.S."/>
            <person name="Martin F."/>
            <person name="Nordberg H.P."/>
            <person name="Cantor M.N."/>
            <person name="Hua S.X."/>
        </authorList>
    </citation>
    <scope>NUCLEOTIDE SEQUENCE [LARGE SCALE GENOMIC DNA]</scope>
    <source>
        <strain evidence="2 3">Foug A</strain>
    </source>
</reference>
<reference evidence="3" key="2">
    <citation type="submission" date="2015-01" db="EMBL/GenBank/DDBJ databases">
        <title>Evolutionary Origins and Diversification of the Mycorrhizal Mutualists.</title>
        <authorList>
            <consortium name="DOE Joint Genome Institute"/>
            <consortium name="Mycorrhizal Genomics Consortium"/>
            <person name="Kohler A."/>
            <person name="Kuo A."/>
            <person name="Nagy L.G."/>
            <person name="Floudas D."/>
            <person name="Copeland A."/>
            <person name="Barry K.W."/>
            <person name="Cichocki N."/>
            <person name="Veneault-Fourrey C."/>
            <person name="LaButti K."/>
            <person name="Lindquist E.A."/>
            <person name="Lipzen A."/>
            <person name="Lundell T."/>
            <person name="Morin E."/>
            <person name="Murat C."/>
            <person name="Riley R."/>
            <person name="Ohm R."/>
            <person name="Sun H."/>
            <person name="Tunlid A."/>
            <person name="Henrissat B."/>
            <person name="Grigoriev I.V."/>
            <person name="Hibbett D.S."/>
            <person name="Martin F."/>
        </authorList>
    </citation>
    <scope>NUCLEOTIDE SEQUENCE [LARGE SCALE GENOMIC DNA]</scope>
    <source>
        <strain evidence="3">Foug A</strain>
    </source>
</reference>
<protein>
    <submittedName>
        <fullName evidence="2">Uncharacterized protein</fullName>
    </submittedName>
</protein>
<proteinExistence type="predicted"/>
<name>A0A0C2ZWM4_9AGAM</name>
<evidence type="ECO:0000313" key="3">
    <source>
        <dbReference type="Proteomes" id="UP000053989"/>
    </source>
</evidence>
<keyword evidence="3" id="KW-1185">Reference proteome</keyword>
<dbReference type="InParanoid" id="A0A0C2ZWM4"/>